<evidence type="ECO:0000259" key="7">
    <source>
        <dbReference type="PROSITE" id="PS51007"/>
    </source>
</evidence>
<keyword evidence="6" id="KW-0732">Signal</keyword>
<evidence type="ECO:0000256" key="2">
    <source>
        <dbReference type="ARBA" id="ARBA00022723"/>
    </source>
</evidence>
<dbReference type="InterPro" id="IPR036249">
    <property type="entry name" value="Thioredoxin-like_sf"/>
</dbReference>
<dbReference type="GO" id="GO:0005507">
    <property type="term" value="F:copper ion binding"/>
    <property type="evidence" value="ECO:0007669"/>
    <property type="project" value="InterPro"/>
</dbReference>
<keyword evidence="4" id="KW-1015">Disulfide bond</keyword>
<evidence type="ECO:0000313" key="8">
    <source>
        <dbReference type="EMBL" id="OFE12765.1"/>
    </source>
</evidence>
<evidence type="ECO:0000256" key="5">
    <source>
        <dbReference type="PROSITE-ProRule" id="PRU00433"/>
    </source>
</evidence>
<dbReference type="GO" id="GO:0009055">
    <property type="term" value="F:electron transfer activity"/>
    <property type="evidence" value="ECO:0007669"/>
    <property type="project" value="InterPro"/>
</dbReference>
<proteinExistence type="predicted"/>
<dbReference type="Proteomes" id="UP000175669">
    <property type="component" value="Unassembled WGS sequence"/>
</dbReference>
<evidence type="ECO:0000256" key="3">
    <source>
        <dbReference type="ARBA" id="ARBA00023004"/>
    </source>
</evidence>
<evidence type="ECO:0000256" key="6">
    <source>
        <dbReference type="SAM" id="SignalP"/>
    </source>
</evidence>
<dbReference type="InterPro" id="IPR036909">
    <property type="entry name" value="Cyt_c-like_dom_sf"/>
</dbReference>
<evidence type="ECO:0000313" key="9">
    <source>
        <dbReference type="Proteomes" id="UP000175669"/>
    </source>
</evidence>
<sequence length="611" mass="66894">MKTPFRLALLTLTAAASSLIHAGERVGDFALIDHTGYQHHMSWYDDHDAVVFLPQAVGLTDQASLSALQAVYNEYADQDVAFFLINPGLQTDREAVANAIADIPLPVLMDDAQLVSGALGLTHMNQAVVYDPATFEVVYRGPVQQELEQAIRQLKAAESVELVEVASNGRSIEYGGVDATAISYQDDIAPIIAENCAECHRAGGIAPFAMDSNLAVQGWSPMIREVVMTKRMPPGQIDNKVGHEIKNEMNLSDAEMQTLVRWIDAGATVQDSDADPLTQLVWSDTKWKMGEPDLIIKVPPQVIPATGVVDYMDIPIDLGLTEDRWVKGSEVAPGSPEVLHHIITSVVPPEGQSDPQTAFMEAINSLPEERARAIRTQMFASIAAGEQPDIDRIFRENPDIDVGVLLGGGDADQASVAGYAPGNSVSWNPEGVGGLLRAGSGLSLQMHYTTTGKEMTDATEIGIYFYPEGEVPEERMSGGVGNAFTLSIPPNAKDHEMELVTYVPEEAEIRSLMPHMHFRGKRMKFIAEYPDGSEELLLSVPAYSFNWQLSHELAEPLRVPAGTKIIARGAFDNSAQNRFNPDPTTEVNWGEQSWEEMFMGFYEWKLVSQNN</sequence>
<gene>
    <name evidence="8" type="ORF">PHACT_06120</name>
</gene>
<dbReference type="STRING" id="1524254.PHACT_06120"/>
<dbReference type="SUPFAM" id="SSF49742">
    <property type="entry name" value="PHM/PNGase F"/>
    <property type="match status" value="3"/>
</dbReference>
<keyword evidence="1 5" id="KW-0349">Heme</keyword>
<dbReference type="Gene3D" id="2.60.120.310">
    <property type="entry name" value="Copper type II, ascorbate-dependent monooxygenase, N-terminal domain"/>
    <property type="match status" value="1"/>
</dbReference>
<evidence type="ECO:0000256" key="1">
    <source>
        <dbReference type="ARBA" id="ARBA00022617"/>
    </source>
</evidence>
<name>A0A1E8CKE7_9GAMM</name>
<feature type="domain" description="Cytochrome c" evidence="7">
    <location>
        <begin position="183"/>
        <end position="267"/>
    </location>
</feature>
<feature type="signal peptide" evidence="6">
    <location>
        <begin position="1"/>
        <end position="22"/>
    </location>
</feature>
<feature type="chain" id="PRO_5009212103" description="Cytochrome c domain-containing protein" evidence="6">
    <location>
        <begin position="23"/>
        <end position="611"/>
    </location>
</feature>
<keyword evidence="9" id="KW-1185">Reference proteome</keyword>
<keyword evidence="3 5" id="KW-0408">Iron</keyword>
<dbReference type="AlphaFoldDB" id="A0A1E8CKE7"/>
<protein>
    <recommendedName>
        <fullName evidence="7">Cytochrome c domain-containing protein</fullName>
    </recommendedName>
</protein>
<dbReference type="EMBL" id="MASR01000001">
    <property type="protein sequence ID" value="OFE12765.1"/>
    <property type="molecule type" value="Genomic_DNA"/>
</dbReference>
<dbReference type="SUPFAM" id="SSF52833">
    <property type="entry name" value="Thioredoxin-like"/>
    <property type="match status" value="1"/>
</dbReference>
<dbReference type="OrthoDB" id="9809746at2"/>
<dbReference type="SUPFAM" id="SSF46626">
    <property type="entry name" value="Cytochrome c"/>
    <property type="match status" value="1"/>
</dbReference>
<dbReference type="GO" id="GO:0020037">
    <property type="term" value="F:heme binding"/>
    <property type="evidence" value="ECO:0007669"/>
    <property type="project" value="InterPro"/>
</dbReference>
<evidence type="ECO:0000256" key="4">
    <source>
        <dbReference type="ARBA" id="ARBA00023157"/>
    </source>
</evidence>
<comment type="caution">
    <text evidence="8">The sequence shown here is derived from an EMBL/GenBank/DDBJ whole genome shotgun (WGS) entry which is preliminary data.</text>
</comment>
<dbReference type="PROSITE" id="PS51007">
    <property type="entry name" value="CYTC"/>
    <property type="match status" value="1"/>
</dbReference>
<dbReference type="InterPro" id="IPR008977">
    <property type="entry name" value="PHM/PNGase_F_dom_sf"/>
</dbReference>
<reference evidence="9" key="1">
    <citation type="submission" date="2016-07" db="EMBL/GenBank/DDBJ databases">
        <authorList>
            <person name="Florea S."/>
            <person name="Webb J.S."/>
            <person name="Jaromczyk J."/>
            <person name="Schardl C.L."/>
        </authorList>
    </citation>
    <scope>NUCLEOTIDE SEQUENCE [LARGE SCALE GENOMIC DNA]</scope>
    <source>
        <strain evidence="9">KCTC 42131</strain>
    </source>
</reference>
<dbReference type="Gene3D" id="3.40.30.10">
    <property type="entry name" value="Glutaredoxin"/>
    <property type="match status" value="1"/>
</dbReference>
<keyword evidence="2 5" id="KW-0479">Metal-binding</keyword>
<dbReference type="InterPro" id="IPR014784">
    <property type="entry name" value="Cu2_ascorb_mOase-like_C"/>
</dbReference>
<organism evidence="8 9">
    <name type="scientific">Pseudohongiella acticola</name>
    <dbReference type="NCBI Taxonomy" id="1524254"/>
    <lineage>
        <taxon>Bacteria</taxon>
        <taxon>Pseudomonadati</taxon>
        <taxon>Pseudomonadota</taxon>
        <taxon>Gammaproteobacteria</taxon>
        <taxon>Pseudomonadales</taxon>
        <taxon>Pseudohongiellaceae</taxon>
        <taxon>Pseudohongiella</taxon>
    </lineage>
</organism>
<accession>A0A1E8CKE7</accession>
<dbReference type="RefSeq" id="WP_070116374.1">
    <property type="nucleotide sequence ID" value="NZ_MASR01000001.1"/>
</dbReference>
<dbReference type="InterPro" id="IPR036939">
    <property type="entry name" value="Cu2_ascorb_mOase_N_sf"/>
</dbReference>
<dbReference type="GO" id="GO:0016715">
    <property type="term" value="F:oxidoreductase activity, acting on paired donors, with incorporation or reduction of molecular oxygen, reduced ascorbate as one donor, and incorporation of one atom of oxygen"/>
    <property type="evidence" value="ECO:0007669"/>
    <property type="project" value="InterPro"/>
</dbReference>
<dbReference type="Gene3D" id="2.60.120.230">
    <property type="match status" value="1"/>
</dbReference>
<dbReference type="InterPro" id="IPR009056">
    <property type="entry name" value="Cyt_c-like_dom"/>
</dbReference>